<evidence type="ECO:0000313" key="3">
    <source>
        <dbReference type="Proteomes" id="UP000238701"/>
    </source>
</evidence>
<dbReference type="Proteomes" id="UP000238701">
    <property type="component" value="Unassembled WGS sequence"/>
</dbReference>
<gene>
    <name evidence="2" type="ORF">SBA1_1030017</name>
</gene>
<dbReference type="EMBL" id="OMOD01000006">
    <property type="protein sequence ID" value="SPF32083.1"/>
    <property type="molecule type" value="Genomic_DNA"/>
</dbReference>
<evidence type="ECO:0000256" key="1">
    <source>
        <dbReference type="SAM" id="Phobius"/>
    </source>
</evidence>
<name>A0A2U3JXB6_9BACT</name>
<reference evidence="3" key="1">
    <citation type="submission" date="2018-02" db="EMBL/GenBank/DDBJ databases">
        <authorList>
            <person name="Hausmann B."/>
        </authorList>
    </citation>
    <scope>NUCLEOTIDE SEQUENCE [LARGE SCALE GENOMIC DNA]</scope>
    <source>
        <strain evidence="3">Peat soil MAG SbA1</strain>
    </source>
</reference>
<sequence>MVSFCSEQFLLCLAAAVLIFFIVGLLYLLRFERVDNLGAYSIPWETGFLIPSGLNS</sequence>
<organism evidence="2 3">
    <name type="scientific">Candidatus Sulfotelmatobacter kueseliae</name>
    <dbReference type="NCBI Taxonomy" id="2042962"/>
    <lineage>
        <taxon>Bacteria</taxon>
        <taxon>Pseudomonadati</taxon>
        <taxon>Acidobacteriota</taxon>
        <taxon>Terriglobia</taxon>
        <taxon>Terriglobales</taxon>
        <taxon>Candidatus Korobacteraceae</taxon>
        <taxon>Candidatus Sulfotelmatobacter</taxon>
    </lineage>
</organism>
<proteinExistence type="predicted"/>
<keyword evidence="1" id="KW-1133">Transmembrane helix</keyword>
<protein>
    <submittedName>
        <fullName evidence="2">Uncharacterized protein</fullName>
    </submittedName>
</protein>
<feature type="transmembrane region" description="Helical" evidence="1">
    <location>
        <begin position="9"/>
        <end position="29"/>
    </location>
</feature>
<dbReference type="AlphaFoldDB" id="A0A2U3JXB6"/>
<keyword evidence="1" id="KW-0472">Membrane</keyword>
<keyword evidence="1" id="KW-0812">Transmembrane</keyword>
<accession>A0A2U3JXB6</accession>
<evidence type="ECO:0000313" key="2">
    <source>
        <dbReference type="EMBL" id="SPF32083.1"/>
    </source>
</evidence>